<dbReference type="PANTHER" id="PTHR43698:SF1">
    <property type="entry name" value="BLL4564 PROTEIN"/>
    <property type="match status" value="1"/>
</dbReference>
<sequence>MRIIRQPDVPKEEATNRPIFFGGKVFSQGFVDSNSSKFFNMAVVSFEKGARNKFHVHSSDQILYVTNGTGIVATEDQEHIVSSGTTIHVPAGEKHWHGATGNTEFAHITITSVGSTTEIL</sequence>
<proteinExistence type="predicted"/>
<dbReference type="EMBL" id="UINC01006731">
    <property type="protein sequence ID" value="SVA29294.1"/>
    <property type="molecule type" value="Genomic_DNA"/>
</dbReference>
<evidence type="ECO:0000259" key="1">
    <source>
        <dbReference type="Pfam" id="PF07883"/>
    </source>
</evidence>
<dbReference type="InterPro" id="IPR014710">
    <property type="entry name" value="RmlC-like_jellyroll"/>
</dbReference>
<protein>
    <recommendedName>
        <fullName evidence="1">Cupin type-2 domain-containing protein</fullName>
    </recommendedName>
</protein>
<feature type="domain" description="Cupin type-2" evidence="1">
    <location>
        <begin position="43"/>
        <end position="106"/>
    </location>
</feature>
<dbReference type="Pfam" id="PF07883">
    <property type="entry name" value="Cupin_2"/>
    <property type="match status" value="1"/>
</dbReference>
<dbReference type="Gene3D" id="2.60.120.10">
    <property type="entry name" value="Jelly Rolls"/>
    <property type="match status" value="1"/>
</dbReference>
<dbReference type="InterPro" id="IPR013096">
    <property type="entry name" value="Cupin_2"/>
</dbReference>
<name>A0A381UMT4_9ZZZZ</name>
<dbReference type="InterPro" id="IPR011051">
    <property type="entry name" value="RmlC_Cupin_sf"/>
</dbReference>
<dbReference type="PANTHER" id="PTHR43698">
    <property type="entry name" value="RIBD C-TERMINAL DOMAIN CONTAINING PROTEIN"/>
    <property type="match status" value="1"/>
</dbReference>
<gene>
    <name evidence="2" type="ORF">METZ01_LOCUS82148</name>
</gene>
<evidence type="ECO:0000313" key="2">
    <source>
        <dbReference type="EMBL" id="SVA29294.1"/>
    </source>
</evidence>
<dbReference type="SUPFAM" id="SSF51182">
    <property type="entry name" value="RmlC-like cupins"/>
    <property type="match status" value="1"/>
</dbReference>
<dbReference type="AlphaFoldDB" id="A0A381UMT4"/>
<organism evidence="2">
    <name type="scientific">marine metagenome</name>
    <dbReference type="NCBI Taxonomy" id="408172"/>
    <lineage>
        <taxon>unclassified sequences</taxon>
        <taxon>metagenomes</taxon>
        <taxon>ecological metagenomes</taxon>
    </lineage>
</organism>
<accession>A0A381UMT4</accession>
<reference evidence="2" key="1">
    <citation type="submission" date="2018-05" db="EMBL/GenBank/DDBJ databases">
        <authorList>
            <person name="Lanie J.A."/>
            <person name="Ng W.-L."/>
            <person name="Kazmierczak K.M."/>
            <person name="Andrzejewski T.M."/>
            <person name="Davidsen T.M."/>
            <person name="Wayne K.J."/>
            <person name="Tettelin H."/>
            <person name="Glass J.I."/>
            <person name="Rusch D."/>
            <person name="Podicherti R."/>
            <person name="Tsui H.-C.T."/>
            <person name="Winkler M.E."/>
        </authorList>
    </citation>
    <scope>NUCLEOTIDE SEQUENCE</scope>
</reference>